<dbReference type="EMBL" id="JAIVGD010000011">
    <property type="protein sequence ID" value="KAH0769646.1"/>
    <property type="molecule type" value="Genomic_DNA"/>
</dbReference>
<dbReference type="PANTHER" id="PTHR35107">
    <property type="entry name" value="EXPRESSED PROTEIN"/>
    <property type="match status" value="1"/>
</dbReference>
<evidence type="ECO:0000313" key="4">
    <source>
        <dbReference type="Proteomes" id="UP000826656"/>
    </source>
</evidence>
<keyword evidence="1" id="KW-0812">Transmembrane</keyword>
<keyword evidence="4" id="KW-1185">Reference proteome</keyword>
<organism evidence="3 4">
    <name type="scientific">Solanum tuberosum</name>
    <name type="common">Potato</name>
    <dbReference type="NCBI Taxonomy" id="4113"/>
    <lineage>
        <taxon>Eukaryota</taxon>
        <taxon>Viridiplantae</taxon>
        <taxon>Streptophyta</taxon>
        <taxon>Embryophyta</taxon>
        <taxon>Tracheophyta</taxon>
        <taxon>Spermatophyta</taxon>
        <taxon>Magnoliopsida</taxon>
        <taxon>eudicotyledons</taxon>
        <taxon>Gunneridae</taxon>
        <taxon>Pentapetalae</taxon>
        <taxon>asterids</taxon>
        <taxon>lamiids</taxon>
        <taxon>Solanales</taxon>
        <taxon>Solanaceae</taxon>
        <taxon>Solanoideae</taxon>
        <taxon>Solaneae</taxon>
        <taxon>Solanum</taxon>
    </lineage>
</organism>
<proteinExistence type="predicted"/>
<evidence type="ECO:0000313" key="3">
    <source>
        <dbReference type="EMBL" id="KAH0769646.1"/>
    </source>
</evidence>
<feature type="signal peptide" evidence="2">
    <location>
        <begin position="1"/>
        <end position="22"/>
    </location>
</feature>
<keyword evidence="2" id="KW-0732">Signal</keyword>
<evidence type="ECO:0008006" key="5">
    <source>
        <dbReference type="Google" id="ProtNLM"/>
    </source>
</evidence>
<feature type="transmembrane region" description="Helical" evidence="1">
    <location>
        <begin position="136"/>
        <end position="161"/>
    </location>
</feature>
<gene>
    <name evidence="3" type="ORF">KY290_013627</name>
</gene>
<accession>A0ABQ7VMA9</accession>
<keyword evidence="1" id="KW-1133">Transmembrane helix</keyword>
<evidence type="ECO:0000256" key="1">
    <source>
        <dbReference type="SAM" id="Phobius"/>
    </source>
</evidence>
<dbReference type="Proteomes" id="UP000826656">
    <property type="component" value="Unassembled WGS sequence"/>
</dbReference>
<dbReference type="PANTHER" id="PTHR35107:SF5">
    <property type="match status" value="1"/>
</dbReference>
<sequence length="211" mass="23508">MATWKSSLLLLGLSLLAVSATARPCKTLFFFTSASYYPIPAAHSSNPNPNFNLQYPSFSPRFLTFFFTIAPFPDDESKLQYNKPSISLLRNSIFSGEEDQFVEREKEDVSKRSSSMIPVEFYSSVKSSIRDRTKDIMGVMGAMLFGAGCGALTAAMMYLIWSLFWPTTLDFEDSSDDHASPKKMGYVVLPTKVVDDDLKKPAKGCGLRETV</sequence>
<reference evidence="3 4" key="1">
    <citation type="journal article" date="2021" name="bioRxiv">
        <title>Chromosome-scale and haplotype-resolved genome assembly of a tetraploid potato cultivar.</title>
        <authorList>
            <person name="Sun H."/>
            <person name="Jiao W.-B."/>
            <person name="Krause K."/>
            <person name="Campoy J.A."/>
            <person name="Goel M."/>
            <person name="Folz-Donahue K."/>
            <person name="Kukat C."/>
            <person name="Huettel B."/>
            <person name="Schneeberger K."/>
        </authorList>
    </citation>
    <scope>NUCLEOTIDE SEQUENCE [LARGE SCALE GENOMIC DNA]</scope>
    <source>
        <strain evidence="3">SolTubOtavaFocal</strain>
        <tissue evidence="3">Leaves</tissue>
    </source>
</reference>
<name>A0ABQ7VMA9_SOLTU</name>
<protein>
    <recommendedName>
        <fullName evidence="5">Transmembrane protein</fullName>
    </recommendedName>
</protein>
<evidence type="ECO:0000256" key="2">
    <source>
        <dbReference type="SAM" id="SignalP"/>
    </source>
</evidence>
<comment type="caution">
    <text evidence="3">The sequence shown here is derived from an EMBL/GenBank/DDBJ whole genome shotgun (WGS) entry which is preliminary data.</text>
</comment>
<keyword evidence="1" id="KW-0472">Membrane</keyword>
<feature type="chain" id="PRO_5045555528" description="Transmembrane protein" evidence="2">
    <location>
        <begin position="23"/>
        <end position="211"/>
    </location>
</feature>